<protein>
    <submittedName>
        <fullName evidence="1">Uncharacterized protein</fullName>
    </submittedName>
</protein>
<name>A0A8J2P2B0_9HEXA</name>
<organism evidence="1 2">
    <name type="scientific">Allacma fusca</name>
    <dbReference type="NCBI Taxonomy" id="39272"/>
    <lineage>
        <taxon>Eukaryota</taxon>
        <taxon>Metazoa</taxon>
        <taxon>Ecdysozoa</taxon>
        <taxon>Arthropoda</taxon>
        <taxon>Hexapoda</taxon>
        <taxon>Collembola</taxon>
        <taxon>Symphypleona</taxon>
        <taxon>Sminthuridae</taxon>
        <taxon>Allacma</taxon>
    </lineage>
</organism>
<dbReference type="EMBL" id="CAJVCH010176217">
    <property type="protein sequence ID" value="CAG7729305.1"/>
    <property type="molecule type" value="Genomic_DNA"/>
</dbReference>
<reference evidence="1" key="1">
    <citation type="submission" date="2021-06" db="EMBL/GenBank/DDBJ databases">
        <authorList>
            <person name="Hodson N. C."/>
            <person name="Mongue J. A."/>
            <person name="Jaron S. K."/>
        </authorList>
    </citation>
    <scope>NUCLEOTIDE SEQUENCE</scope>
</reference>
<proteinExistence type="predicted"/>
<evidence type="ECO:0000313" key="1">
    <source>
        <dbReference type="EMBL" id="CAG7729305.1"/>
    </source>
</evidence>
<accession>A0A8J2P2B0</accession>
<keyword evidence="2" id="KW-1185">Reference proteome</keyword>
<sequence>MDWGRRGTIYSKQANLNEHACKYYYVSQVVQWKTANWTENLKNFSVLEFIDEAPIEVIPLTWIEPCGQKCKFPDEPRQKISKLRSNKNSKRCDSWSSYVILVHFNSEPAIVLPQTRQYNNNTAIETDALETFSEMFFTEFRKFEVSVLNEIHRVKADVEILRSIATRKSPGKLLECPTTLPNQSEVELKIDEEKLVEKLLWDKLR</sequence>
<dbReference type="AlphaFoldDB" id="A0A8J2P2B0"/>
<gene>
    <name evidence="1" type="ORF">AFUS01_LOCUS18030</name>
</gene>
<dbReference type="Proteomes" id="UP000708208">
    <property type="component" value="Unassembled WGS sequence"/>
</dbReference>
<comment type="caution">
    <text evidence="1">The sequence shown here is derived from an EMBL/GenBank/DDBJ whole genome shotgun (WGS) entry which is preliminary data.</text>
</comment>
<evidence type="ECO:0000313" key="2">
    <source>
        <dbReference type="Proteomes" id="UP000708208"/>
    </source>
</evidence>